<keyword evidence="3 8" id="KW-1133">Transmembrane helix</keyword>
<protein>
    <recommendedName>
        <fullName evidence="9">G-protein coupled receptors family 1 profile domain-containing protein</fullName>
    </recommendedName>
</protein>
<evidence type="ECO:0000256" key="5">
    <source>
        <dbReference type="ARBA" id="ARBA00023136"/>
    </source>
</evidence>
<dbReference type="Pfam" id="PF00001">
    <property type="entry name" value="7tm_1"/>
    <property type="match status" value="1"/>
</dbReference>
<feature type="domain" description="G-protein coupled receptors family 1 profile" evidence="9">
    <location>
        <begin position="1"/>
        <end position="68"/>
    </location>
</feature>
<proteinExistence type="predicted"/>
<keyword evidence="2 8" id="KW-0812">Transmembrane</keyword>
<comment type="caution">
    <text evidence="10">The sequence shown here is derived from an EMBL/GenBank/DDBJ whole genome shotgun (WGS) entry which is preliminary data.</text>
</comment>
<accession>A0ABR3MEY2</accession>
<dbReference type="InterPro" id="IPR050119">
    <property type="entry name" value="CCR1-9-like"/>
</dbReference>
<evidence type="ECO:0000256" key="1">
    <source>
        <dbReference type="ARBA" id="ARBA00004370"/>
    </source>
</evidence>
<evidence type="ECO:0000313" key="11">
    <source>
        <dbReference type="Proteomes" id="UP001558613"/>
    </source>
</evidence>
<dbReference type="InterPro" id="IPR000276">
    <property type="entry name" value="GPCR_Rhodpsn"/>
</dbReference>
<dbReference type="Gene3D" id="1.20.1070.10">
    <property type="entry name" value="Rhodopsin 7-helix transmembrane proteins"/>
    <property type="match status" value="1"/>
</dbReference>
<dbReference type="PROSITE" id="PS50262">
    <property type="entry name" value="G_PROTEIN_RECEP_F1_2"/>
    <property type="match status" value="1"/>
</dbReference>
<evidence type="ECO:0000259" key="9">
    <source>
        <dbReference type="PROSITE" id="PS50262"/>
    </source>
</evidence>
<keyword evidence="6" id="KW-0675">Receptor</keyword>
<evidence type="ECO:0000313" key="10">
    <source>
        <dbReference type="EMBL" id="KAL1263631.1"/>
    </source>
</evidence>
<sequence>MTDVCLLNVAIADILFAVALPLIIYSEQHKWSMGNMSCKLLRAIYSVNLYSSKLLLACISLHVVPNLL</sequence>
<dbReference type="PANTHER" id="PTHR10489:SF611">
    <property type="entry name" value="C-C CHEMOKINE RECEPTOR TYPE 6"/>
    <property type="match status" value="1"/>
</dbReference>
<organism evidence="10 11">
    <name type="scientific">Cirrhinus molitorella</name>
    <name type="common">mud carp</name>
    <dbReference type="NCBI Taxonomy" id="172907"/>
    <lineage>
        <taxon>Eukaryota</taxon>
        <taxon>Metazoa</taxon>
        <taxon>Chordata</taxon>
        <taxon>Craniata</taxon>
        <taxon>Vertebrata</taxon>
        <taxon>Euteleostomi</taxon>
        <taxon>Actinopterygii</taxon>
        <taxon>Neopterygii</taxon>
        <taxon>Teleostei</taxon>
        <taxon>Ostariophysi</taxon>
        <taxon>Cypriniformes</taxon>
        <taxon>Cyprinidae</taxon>
        <taxon>Labeoninae</taxon>
        <taxon>Labeonini</taxon>
        <taxon>Cirrhinus</taxon>
    </lineage>
</organism>
<evidence type="ECO:0000256" key="8">
    <source>
        <dbReference type="SAM" id="Phobius"/>
    </source>
</evidence>
<evidence type="ECO:0000256" key="3">
    <source>
        <dbReference type="ARBA" id="ARBA00022989"/>
    </source>
</evidence>
<keyword evidence="4" id="KW-0297">G-protein coupled receptor</keyword>
<reference evidence="10 11" key="1">
    <citation type="submission" date="2023-09" db="EMBL/GenBank/DDBJ databases">
        <authorList>
            <person name="Wang M."/>
        </authorList>
    </citation>
    <scope>NUCLEOTIDE SEQUENCE [LARGE SCALE GENOMIC DNA]</scope>
    <source>
        <strain evidence="10">GT-2023</strain>
        <tissue evidence="10">Liver</tissue>
    </source>
</reference>
<comment type="subcellular location">
    <subcellularLocation>
        <location evidence="1">Membrane</location>
    </subcellularLocation>
</comment>
<gene>
    <name evidence="10" type="ORF">QQF64_006370</name>
</gene>
<feature type="transmembrane region" description="Helical" evidence="8">
    <location>
        <begin position="6"/>
        <end position="26"/>
    </location>
</feature>
<dbReference type="InterPro" id="IPR017452">
    <property type="entry name" value="GPCR_Rhodpsn_7TM"/>
</dbReference>
<dbReference type="SUPFAM" id="SSF81321">
    <property type="entry name" value="Family A G protein-coupled receptor-like"/>
    <property type="match status" value="1"/>
</dbReference>
<evidence type="ECO:0000256" key="7">
    <source>
        <dbReference type="ARBA" id="ARBA00023224"/>
    </source>
</evidence>
<dbReference type="EMBL" id="JAYMGO010000013">
    <property type="protein sequence ID" value="KAL1263631.1"/>
    <property type="molecule type" value="Genomic_DNA"/>
</dbReference>
<keyword evidence="7" id="KW-0807">Transducer</keyword>
<dbReference type="Proteomes" id="UP001558613">
    <property type="component" value="Unassembled WGS sequence"/>
</dbReference>
<keyword evidence="5 8" id="KW-0472">Membrane</keyword>
<keyword evidence="11" id="KW-1185">Reference proteome</keyword>
<name>A0ABR3MEY2_9TELE</name>
<dbReference type="PANTHER" id="PTHR10489">
    <property type="entry name" value="CELL ADHESION MOLECULE"/>
    <property type="match status" value="1"/>
</dbReference>
<evidence type="ECO:0000256" key="6">
    <source>
        <dbReference type="ARBA" id="ARBA00023170"/>
    </source>
</evidence>
<evidence type="ECO:0000256" key="4">
    <source>
        <dbReference type="ARBA" id="ARBA00023040"/>
    </source>
</evidence>
<evidence type="ECO:0000256" key="2">
    <source>
        <dbReference type="ARBA" id="ARBA00022692"/>
    </source>
</evidence>